<proteinExistence type="predicted"/>
<dbReference type="SUPFAM" id="SSF54427">
    <property type="entry name" value="NTF2-like"/>
    <property type="match status" value="1"/>
</dbReference>
<dbReference type="Pfam" id="PF12680">
    <property type="entry name" value="SnoaL_2"/>
    <property type="match status" value="1"/>
</dbReference>
<dbReference type="EMBL" id="JACHGT010000009">
    <property type="protein sequence ID" value="MBB6036581.1"/>
    <property type="molecule type" value="Genomic_DNA"/>
</dbReference>
<dbReference type="Proteomes" id="UP000548476">
    <property type="component" value="Unassembled WGS sequence"/>
</dbReference>
<dbReference type="RefSeq" id="WP_184789415.1">
    <property type="nucleotide sequence ID" value="NZ_BONT01000030.1"/>
</dbReference>
<reference evidence="2 3" key="1">
    <citation type="submission" date="2020-08" db="EMBL/GenBank/DDBJ databases">
        <title>Genomic Encyclopedia of Type Strains, Phase IV (KMG-IV): sequencing the most valuable type-strain genomes for metagenomic binning, comparative biology and taxonomic classification.</title>
        <authorList>
            <person name="Goeker M."/>
        </authorList>
    </citation>
    <scope>NUCLEOTIDE SEQUENCE [LARGE SCALE GENOMIC DNA]</scope>
    <source>
        <strain evidence="2 3">YIM 65646</strain>
    </source>
</reference>
<dbReference type="InterPro" id="IPR032710">
    <property type="entry name" value="NTF2-like_dom_sf"/>
</dbReference>
<comment type="caution">
    <text evidence="2">The sequence shown here is derived from an EMBL/GenBank/DDBJ whole genome shotgun (WGS) entry which is preliminary data.</text>
</comment>
<dbReference type="AlphaFoldDB" id="A0A841FGY6"/>
<gene>
    <name evidence="2" type="ORF">HNR73_004452</name>
</gene>
<dbReference type="Gene3D" id="3.10.450.50">
    <property type="match status" value="1"/>
</dbReference>
<keyword evidence="3" id="KW-1185">Reference proteome</keyword>
<evidence type="ECO:0000259" key="1">
    <source>
        <dbReference type="Pfam" id="PF12680"/>
    </source>
</evidence>
<name>A0A841FGY6_9ACTN</name>
<dbReference type="InterPro" id="IPR037401">
    <property type="entry name" value="SnoaL-like"/>
</dbReference>
<accession>A0A841FGY6</accession>
<organism evidence="2 3">
    <name type="scientific">Phytomonospora endophytica</name>
    <dbReference type="NCBI Taxonomy" id="714109"/>
    <lineage>
        <taxon>Bacteria</taxon>
        <taxon>Bacillati</taxon>
        <taxon>Actinomycetota</taxon>
        <taxon>Actinomycetes</taxon>
        <taxon>Micromonosporales</taxon>
        <taxon>Micromonosporaceae</taxon>
        <taxon>Phytomonospora</taxon>
    </lineage>
</organism>
<evidence type="ECO:0000313" key="2">
    <source>
        <dbReference type="EMBL" id="MBB6036581.1"/>
    </source>
</evidence>
<sequence>MSDTRQTVETFLAGLGKGDIDGVLGLCADPIDMAVHGSPLVPWLGRRSSHIQVAEFFNLIHNLCTPERFEIETIVVDGDEAVVLGDFRYLVNETGKNFDSTFALRLTVTGGRVTRYHMHEDSYAIHLAFGGDGEPGV</sequence>
<protein>
    <recommendedName>
        <fullName evidence="1">SnoaL-like domain-containing protein</fullName>
    </recommendedName>
</protein>
<feature type="domain" description="SnoaL-like" evidence="1">
    <location>
        <begin position="8"/>
        <end position="116"/>
    </location>
</feature>
<evidence type="ECO:0000313" key="3">
    <source>
        <dbReference type="Proteomes" id="UP000548476"/>
    </source>
</evidence>